<accession>A0A671V9K1</accession>
<dbReference type="InterPro" id="IPR043502">
    <property type="entry name" value="DNA/RNA_pol_sf"/>
</dbReference>
<reference evidence="2" key="1">
    <citation type="submission" date="2021-04" db="EMBL/GenBank/DDBJ databases">
        <authorList>
            <consortium name="Wellcome Sanger Institute Data Sharing"/>
        </authorList>
    </citation>
    <scope>NUCLEOTIDE SEQUENCE [LARGE SCALE GENOMIC DNA]</scope>
</reference>
<dbReference type="Pfam" id="PF00078">
    <property type="entry name" value="RVT_1"/>
    <property type="match status" value="1"/>
</dbReference>
<organism evidence="2 3">
    <name type="scientific">Sparus aurata</name>
    <name type="common">Gilthead sea bream</name>
    <dbReference type="NCBI Taxonomy" id="8175"/>
    <lineage>
        <taxon>Eukaryota</taxon>
        <taxon>Metazoa</taxon>
        <taxon>Chordata</taxon>
        <taxon>Craniata</taxon>
        <taxon>Vertebrata</taxon>
        <taxon>Euteleostomi</taxon>
        <taxon>Actinopterygii</taxon>
        <taxon>Neopterygii</taxon>
        <taxon>Teleostei</taxon>
        <taxon>Neoteleostei</taxon>
        <taxon>Acanthomorphata</taxon>
        <taxon>Eupercaria</taxon>
        <taxon>Spariformes</taxon>
        <taxon>Sparidae</taxon>
        <taxon>Sparus</taxon>
    </lineage>
</organism>
<dbReference type="Ensembl" id="ENSSAUT00010022778.1">
    <property type="protein sequence ID" value="ENSSAUP00010021561.1"/>
    <property type="gene ID" value="ENSSAUG00010009534.1"/>
</dbReference>
<evidence type="ECO:0000313" key="2">
    <source>
        <dbReference type="Ensembl" id="ENSSAUP00010021561.1"/>
    </source>
</evidence>
<dbReference type="AlphaFoldDB" id="A0A671V9K1"/>
<dbReference type="PROSITE" id="PS50878">
    <property type="entry name" value="RT_POL"/>
    <property type="match status" value="1"/>
</dbReference>
<evidence type="ECO:0000259" key="1">
    <source>
        <dbReference type="PROSITE" id="PS50878"/>
    </source>
</evidence>
<dbReference type="SUPFAM" id="SSF56672">
    <property type="entry name" value="DNA/RNA polymerases"/>
    <property type="match status" value="1"/>
</dbReference>
<evidence type="ECO:0000313" key="3">
    <source>
        <dbReference type="Proteomes" id="UP000472265"/>
    </source>
</evidence>
<dbReference type="GeneTree" id="ENSGT01150000286909"/>
<dbReference type="InterPro" id="IPR000477">
    <property type="entry name" value="RT_dom"/>
</dbReference>
<reference evidence="2" key="2">
    <citation type="submission" date="2025-08" db="UniProtKB">
        <authorList>
            <consortium name="Ensembl"/>
        </authorList>
    </citation>
    <scope>IDENTIFICATION</scope>
</reference>
<feature type="domain" description="Reverse transcriptase" evidence="1">
    <location>
        <begin position="14"/>
        <end position="287"/>
    </location>
</feature>
<protein>
    <recommendedName>
        <fullName evidence="1">Reverse transcriptase domain-containing protein</fullName>
    </recommendedName>
</protein>
<proteinExistence type="predicted"/>
<dbReference type="Proteomes" id="UP000472265">
    <property type="component" value="Chromosome 23"/>
</dbReference>
<dbReference type="InParanoid" id="A0A671V9K1"/>
<dbReference type="CDD" id="cd01650">
    <property type="entry name" value="RT_nLTR_like"/>
    <property type="match status" value="1"/>
</dbReference>
<sequence length="431" mass="47758">MPALSSLIVDIIHSSLTSGVVPSSLKTVAITPTIKKPGADPNDLNNFRPISNLPFISKILERTQLNTHLSHYNLFEQFQSGFPAHHSTETALVKITNDLLMASDSGLLSILVLPDLSAAFDTVSHDILLDRLAFIGITDIPLAWLISYLTGRTQFVQLKNLRSSSSPVSNGVPKGSVLGPLLFTIYRLPLGHILRKFHIQFHCYADDTQLYISTKPSSTLPPTALSNCLLEIKSWFSLNFLKLNSDKTEVLLIGTRSTLAKYNPFSMSIDNFIVSPSPQVRSLGVILDGTLTFEAYINNVTRSAYFHLRNINGLRPLSHQPALLFSYLPIKSRFNFKTLLLTFKILHNLAPSYLAELIHAHTPSRTLRSSSTIQLFTPSANLTTMGSRAFSRSAPSLWNSLPLDIRTSDTVSTFKSRLKTHLFCMAYSVSA</sequence>
<name>A0A671V9K1_SPAAU</name>
<dbReference type="OMA" id="HYQIRRI"/>
<dbReference type="PANTHER" id="PTHR33332">
    <property type="entry name" value="REVERSE TRANSCRIPTASE DOMAIN-CONTAINING PROTEIN"/>
    <property type="match status" value="1"/>
</dbReference>
<reference evidence="2" key="3">
    <citation type="submission" date="2025-09" db="UniProtKB">
        <authorList>
            <consortium name="Ensembl"/>
        </authorList>
    </citation>
    <scope>IDENTIFICATION</scope>
</reference>
<keyword evidence="3" id="KW-1185">Reference proteome</keyword>